<protein>
    <submittedName>
        <fullName evidence="3">SH3 domain-containing protein</fullName>
    </submittedName>
</protein>
<dbReference type="InterPro" id="IPR003646">
    <property type="entry name" value="SH3-like_bac-type"/>
</dbReference>
<proteinExistence type="predicted"/>
<evidence type="ECO:0000313" key="4">
    <source>
        <dbReference type="Proteomes" id="UP000319255"/>
    </source>
</evidence>
<feature type="domain" description="SH3b" evidence="2">
    <location>
        <begin position="159"/>
        <end position="226"/>
    </location>
</feature>
<gene>
    <name evidence="3" type="ORF">FJM51_23095</name>
</gene>
<dbReference type="RefSeq" id="WP_140456441.1">
    <property type="nucleotide sequence ID" value="NZ_VFRP01000072.1"/>
</dbReference>
<dbReference type="EMBL" id="VFRP01000072">
    <property type="protein sequence ID" value="TPE44165.1"/>
    <property type="molecule type" value="Genomic_DNA"/>
</dbReference>
<dbReference type="AlphaFoldDB" id="A0A501W6A5"/>
<dbReference type="OrthoDB" id="964913at2"/>
<accession>A0A501W6A5</accession>
<organism evidence="3 4">
    <name type="scientific">Amaricoccus solimangrovi</name>
    <dbReference type="NCBI Taxonomy" id="2589815"/>
    <lineage>
        <taxon>Bacteria</taxon>
        <taxon>Pseudomonadati</taxon>
        <taxon>Pseudomonadota</taxon>
        <taxon>Alphaproteobacteria</taxon>
        <taxon>Rhodobacterales</taxon>
        <taxon>Paracoccaceae</taxon>
        <taxon>Amaricoccus</taxon>
    </lineage>
</organism>
<evidence type="ECO:0000256" key="1">
    <source>
        <dbReference type="SAM" id="SignalP"/>
    </source>
</evidence>
<name>A0A501W6A5_9RHOB</name>
<evidence type="ECO:0000313" key="3">
    <source>
        <dbReference type="EMBL" id="TPE44165.1"/>
    </source>
</evidence>
<comment type="caution">
    <text evidence="3">The sequence shown here is derived from an EMBL/GenBank/DDBJ whole genome shotgun (WGS) entry which is preliminary data.</text>
</comment>
<dbReference type="Proteomes" id="UP000319255">
    <property type="component" value="Unassembled WGS sequence"/>
</dbReference>
<reference evidence="3 4" key="1">
    <citation type="submission" date="2019-06" db="EMBL/GenBank/DDBJ databases">
        <title>A novel bacterium of genus Amaricoccus, isolated from marine sediment.</title>
        <authorList>
            <person name="Huang H."/>
            <person name="Mo K."/>
            <person name="Hu Y."/>
        </authorList>
    </citation>
    <scope>NUCLEOTIDE SEQUENCE [LARGE SCALE GENOMIC DNA]</scope>
    <source>
        <strain evidence="3 4">HB172011</strain>
    </source>
</reference>
<dbReference type="Gene3D" id="2.60.120.380">
    <property type="match status" value="1"/>
</dbReference>
<feature type="chain" id="PRO_5021313075" evidence="1">
    <location>
        <begin position="20"/>
        <end position="341"/>
    </location>
</feature>
<dbReference type="Pfam" id="PF08239">
    <property type="entry name" value="SH3_3"/>
    <property type="match status" value="1"/>
</dbReference>
<keyword evidence="1" id="KW-0732">Signal</keyword>
<sequence>MTTLFLVAMLALGFGVASADEVRRERVRFPAGTTGTTVSGNIKGYDSVEYQVGATAGQEMTASLRVDNPVAYFNVFGPGDVPGKSTALFIGSSEGDDFRRSLDESGDYTIQVFIMRAGARRGETASYALRIGITGASPAVADPTSDYADGLAGGPDFWELAGLAAGDTLNLRSGPSTHAAVLARLPTGTVLRNRGCRMAGGQRWCEVERTGDETRGWVAGRYLREAGAAAYAAQAETGDALVPGTAFNATGSLPCASTAGEPMGECPFGVIRRGGGTATVTITLPDGRTRSIEFENGNAVSADVSAADGEKHLGASREADLNLIRIGEERYEVPDVVVSGD</sequence>
<dbReference type="SMART" id="SM00287">
    <property type="entry name" value="SH3b"/>
    <property type="match status" value="1"/>
</dbReference>
<dbReference type="Gene3D" id="2.30.30.40">
    <property type="entry name" value="SH3 Domains"/>
    <property type="match status" value="1"/>
</dbReference>
<evidence type="ECO:0000259" key="2">
    <source>
        <dbReference type="SMART" id="SM00287"/>
    </source>
</evidence>
<keyword evidence="4" id="KW-1185">Reference proteome</keyword>
<feature type="signal peptide" evidence="1">
    <location>
        <begin position="1"/>
        <end position="19"/>
    </location>
</feature>